<evidence type="ECO:0000256" key="3">
    <source>
        <dbReference type="ARBA" id="ARBA00022519"/>
    </source>
</evidence>
<evidence type="ECO:0000256" key="2">
    <source>
        <dbReference type="ARBA" id="ARBA00022475"/>
    </source>
</evidence>
<protein>
    <recommendedName>
        <fullName evidence="9">Cell division protein FtsQ</fullName>
    </recommendedName>
</protein>
<sequence length="249" mass="26787">MKRADAKGLRDLLLGGLLLLGVAACTWQGIKPDGDNTGHLYISGESAHVSDARIAKVAAPYMKAAFFDVDIEALQAALAREPWLSDVDVARHWPDGIAVHVTEHTPVALWGKQAVLGANGRVFVPDAASRPHDLVELDGPATAGLKVYEQYRHLSELLNGQDVHLARLALDARGSWTATLTDGLELRLGRGELDERVQRFIDYALGDDQARTALATAGYVDLRYSDGFAVGGSRAADPKDQEKGNEQAA</sequence>
<proteinExistence type="inferred from homology"/>
<evidence type="ECO:0000313" key="11">
    <source>
        <dbReference type="EMBL" id="MFC3102430.1"/>
    </source>
</evidence>
<evidence type="ECO:0000256" key="1">
    <source>
        <dbReference type="ARBA" id="ARBA00004370"/>
    </source>
</evidence>
<evidence type="ECO:0000259" key="10">
    <source>
        <dbReference type="PROSITE" id="PS51779"/>
    </source>
</evidence>
<dbReference type="GO" id="GO:0051301">
    <property type="term" value="P:cell division"/>
    <property type="evidence" value="ECO:0007669"/>
    <property type="project" value="UniProtKB-KW"/>
</dbReference>
<comment type="function">
    <text evidence="9">Essential cell division protein. May link together the upstream cell division proteins, which are predominantly cytoplasmic, with the downstream cell division proteins, which are predominantly periplasmic. May control correct divisome assembly.</text>
</comment>
<dbReference type="Pfam" id="PF08478">
    <property type="entry name" value="POTRA_1"/>
    <property type="match status" value="1"/>
</dbReference>
<dbReference type="InterPro" id="IPR034746">
    <property type="entry name" value="POTRA"/>
</dbReference>
<evidence type="ECO:0000256" key="4">
    <source>
        <dbReference type="ARBA" id="ARBA00022618"/>
    </source>
</evidence>
<keyword evidence="12" id="KW-1185">Reference proteome</keyword>
<dbReference type="Gene3D" id="3.40.50.11690">
    <property type="entry name" value="Cell division protein FtsQ/DivIB"/>
    <property type="match status" value="1"/>
</dbReference>
<dbReference type="Gene3D" id="3.10.20.310">
    <property type="entry name" value="membrane protein fhac"/>
    <property type="match status" value="1"/>
</dbReference>
<evidence type="ECO:0000313" key="12">
    <source>
        <dbReference type="Proteomes" id="UP001595462"/>
    </source>
</evidence>
<accession>A0ABV7EKT8</accession>
<dbReference type="InterPro" id="IPR005548">
    <property type="entry name" value="Cell_div_FtsQ/DivIB_C"/>
</dbReference>
<name>A0ABV7EKT8_9GAMM</name>
<dbReference type="PROSITE" id="PS51779">
    <property type="entry name" value="POTRA"/>
    <property type="match status" value="1"/>
</dbReference>
<gene>
    <name evidence="9" type="primary">ftsQ</name>
    <name evidence="11" type="ORF">ACFOSU_00830</name>
</gene>
<evidence type="ECO:0000256" key="7">
    <source>
        <dbReference type="ARBA" id="ARBA00023136"/>
    </source>
</evidence>
<dbReference type="PANTHER" id="PTHR35851:SF1">
    <property type="entry name" value="CELL DIVISION PROTEIN FTSQ"/>
    <property type="match status" value="1"/>
</dbReference>
<comment type="subunit">
    <text evidence="9">Part of a complex composed of FtsB, FtsL and FtsQ.</text>
</comment>
<dbReference type="PANTHER" id="PTHR35851">
    <property type="entry name" value="CELL DIVISION PROTEIN FTSQ"/>
    <property type="match status" value="1"/>
</dbReference>
<evidence type="ECO:0000256" key="5">
    <source>
        <dbReference type="ARBA" id="ARBA00022692"/>
    </source>
</evidence>
<keyword evidence="5 9" id="KW-0812">Transmembrane</keyword>
<evidence type="ECO:0000256" key="6">
    <source>
        <dbReference type="ARBA" id="ARBA00022989"/>
    </source>
</evidence>
<dbReference type="HAMAP" id="MF_00911">
    <property type="entry name" value="FtsQ_subfam"/>
    <property type="match status" value="1"/>
</dbReference>
<dbReference type="Proteomes" id="UP001595462">
    <property type="component" value="Unassembled WGS sequence"/>
</dbReference>
<dbReference type="InterPro" id="IPR026579">
    <property type="entry name" value="FtsQ"/>
</dbReference>
<evidence type="ECO:0000256" key="9">
    <source>
        <dbReference type="HAMAP-Rule" id="MF_00911"/>
    </source>
</evidence>
<keyword evidence="4 9" id="KW-0132">Cell division</keyword>
<comment type="similarity">
    <text evidence="9">Belongs to the FtsQ/DivIB family. FtsQ subfamily.</text>
</comment>
<keyword evidence="3 9" id="KW-0997">Cell inner membrane</keyword>
<dbReference type="Pfam" id="PF03799">
    <property type="entry name" value="FtsQ_DivIB_C"/>
    <property type="match status" value="1"/>
</dbReference>
<reference evidence="12" key="1">
    <citation type="journal article" date="2019" name="Int. J. Syst. Evol. Microbiol.">
        <title>The Global Catalogue of Microorganisms (GCM) 10K type strain sequencing project: providing services to taxonomists for standard genome sequencing and annotation.</title>
        <authorList>
            <consortium name="The Broad Institute Genomics Platform"/>
            <consortium name="The Broad Institute Genome Sequencing Center for Infectious Disease"/>
            <person name="Wu L."/>
            <person name="Ma J."/>
        </authorList>
    </citation>
    <scope>NUCLEOTIDE SEQUENCE [LARGE SCALE GENOMIC DNA]</scope>
    <source>
        <strain evidence="12">KCTC 52640</strain>
    </source>
</reference>
<feature type="domain" description="POTRA" evidence="10">
    <location>
        <begin position="35"/>
        <end position="104"/>
    </location>
</feature>
<dbReference type="InterPro" id="IPR013685">
    <property type="entry name" value="POTRA_FtsQ_type"/>
</dbReference>
<keyword evidence="6 9" id="KW-1133">Transmembrane helix</keyword>
<organism evidence="11 12">
    <name type="scientific">Salinisphaera aquimarina</name>
    <dbReference type="NCBI Taxonomy" id="2094031"/>
    <lineage>
        <taxon>Bacteria</taxon>
        <taxon>Pseudomonadati</taxon>
        <taxon>Pseudomonadota</taxon>
        <taxon>Gammaproteobacteria</taxon>
        <taxon>Salinisphaerales</taxon>
        <taxon>Salinisphaeraceae</taxon>
        <taxon>Salinisphaera</taxon>
    </lineage>
</organism>
<comment type="subcellular location">
    <subcellularLocation>
        <location evidence="9">Cell inner membrane</location>
        <topology evidence="9">Single-pass type II membrane protein</topology>
    </subcellularLocation>
    <subcellularLocation>
        <location evidence="1">Membrane</location>
    </subcellularLocation>
    <text evidence="9">Localizes to the division septum.</text>
</comment>
<keyword evidence="2 9" id="KW-1003">Cell membrane</keyword>
<dbReference type="RefSeq" id="WP_380685482.1">
    <property type="nucleotide sequence ID" value="NZ_JBHRSS010000001.1"/>
</dbReference>
<dbReference type="InterPro" id="IPR045335">
    <property type="entry name" value="FtsQ_C_sf"/>
</dbReference>
<keyword evidence="8 9" id="KW-0131">Cell cycle</keyword>
<evidence type="ECO:0000256" key="8">
    <source>
        <dbReference type="ARBA" id="ARBA00023306"/>
    </source>
</evidence>
<keyword evidence="7 9" id="KW-0472">Membrane</keyword>
<dbReference type="PROSITE" id="PS51257">
    <property type="entry name" value="PROKAR_LIPOPROTEIN"/>
    <property type="match status" value="1"/>
</dbReference>
<dbReference type="EMBL" id="JBHRSS010000001">
    <property type="protein sequence ID" value="MFC3102430.1"/>
    <property type="molecule type" value="Genomic_DNA"/>
</dbReference>
<comment type="caution">
    <text evidence="11">The sequence shown here is derived from an EMBL/GenBank/DDBJ whole genome shotgun (WGS) entry which is preliminary data.</text>
</comment>